<dbReference type="EMBL" id="CP022098">
    <property type="protein sequence ID" value="ATB35068.1"/>
    <property type="molecule type" value="Genomic_DNA"/>
</dbReference>
<proteinExistence type="predicted"/>
<protein>
    <recommendedName>
        <fullName evidence="3">N-acetyltransferase domain-containing protein</fullName>
    </recommendedName>
</protein>
<dbReference type="Gene3D" id="3.40.630.30">
    <property type="match status" value="1"/>
</dbReference>
<evidence type="ECO:0000313" key="1">
    <source>
        <dbReference type="EMBL" id="ATB35068.1"/>
    </source>
</evidence>
<evidence type="ECO:0008006" key="3">
    <source>
        <dbReference type="Google" id="ProtNLM"/>
    </source>
</evidence>
<sequence length="378" mass="42794">MTRGPGSAAPVSPRLATPADNERLLDLFGAVPMQGELVLSTQRAPDFFRLYDIQRGTAEVWVHEATEGLSAMGTFFVREGWLDGRACRVGYLGDLRTRFSARRHRSVARFYGPLLEEVAQRLGVETFLTSVMATNAAALQALVRRQARRVAQPEYTLLRRFSAVSVHFTHRRTPRPGRFHVRRARPEDVPAMAALLDADHRARPFGYRYDQGELQHRLAHWPGLGVDGCYLAFDEHGALVGCTSVWDPHEVKRYRVLAYRGSMRWVKWGYDAMATVLRSPRLPAPGQDFRYFYLCDTSITGEDPAILRALVERVYADHQDRGYHFFSLYMGEEDPLQPALRGFFQRRLDFHLYAVTPASLAGRPPPPGGRTGFEMALA</sequence>
<dbReference type="KEGG" id="cfus:CYFUS_000480"/>
<accession>A0A250IUW9</accession>
<dbReference type="SUPFAM" id="SSF55729">
    <property type="entry name" value="Acyl-CoA N-acyltransferases (Nat)"/>
    <property type="match status" value="2"/>
</dbReference>
<reference evidence="1 2" key="1">
    <citation type="submission" date="2017-06" db="EMBL/GenBank/DDBJ databases">
        <title>Sequencing and comparative analysis of myxobacterial genomes.</title>
        <authorList>
            <person name="Rupp O."/>
            <person name="Goesmann A."/>
            <person name="Sogaard-Andersen L."/>
        </authorList>
    </citation>
    <scope>NUCLEOTIDE SEQUENCE [LARGE SCALE GENOMIC DNA]</scope>
    <source>
        <strain evidence="1 2">DSM 52655</strain>
    </source>
</reference>
<dbReference type="Proteomes" id="UP000217257">
    <property type="component" value="Chromosome"/>
</dbReference>
<organism evidence="1 2">
    <name type="scientific">Cystobacter fuscus</name>
    <dbReference type="NCBI Taxonomy" id="43"/>
    <lineage>
        <taxon>Bacteria</taxon>
        <taxon>Pseudomonadati</taxon>
        <taxon>Myxococcota</taxon>
        <taxon>Myxococcia</taxon>
        <taxon>Myxococcales</taxon>
        <taxon>Cystobacterineae</taxon>
        <taxon>Archangiaceae</taxon>
        <taxon>Cystobacter</taxon>
    </lineage>
</organism>
<dbReference type="InterPro" id="IPR016181">
    <property type="entry name" value="Acyl_CoA_acyltransferase"/>
</dbReference>
<dbReference type="AlphaFoldDB" id="A0A250IUW9"/>
<name>A0A250IUW9_9BACT</name>
<gene>
    <name evidence="1" type="ORF">CYFUS_000480</name>
</gene>
<evidence type="ECO:0000313" key="2">
    <source>
        <dbReference type="Proteomes" id="UP000217257"/>
    </source>
</evidence>